<comment type="caution">
    <text evidence="2">The sequence shown here is derived from an EMBL/GenBank/DDBJ whole genome shotgun (WGS) entry which is preliminary data.</text>
</comment>
<name>A0A133U756_9EURY</name>
<keyword evidence="1" id="KW-0812">Transmembrane</keyword>
<keyword evidence="1" id="KW-1133">Transmembrane helix</keyword>
<evidence type="ECO:0000256" key="1">
    <source>
        <dbReference type="SAM" id="Phobius"/>
    </source>
</evidence>
<dbReference type="Proteomes" id="UP000070163">
    <property type="component" value="Unassembled WGS sequence"/>
</dbReference>
<dbReference type="EMBL" id="LHXJ01000057">
    <property type="protein sequence ID" value="KXA90022.1"/>
    <property type="molecule type" value="Genomic_DNA"/>
</dbReference>
<feature type="transmembrane region" description="Helical" evidence="1">
    <location>
        <begin position="144"/>
        <end position="166"/>
    </location>
</feature>
<sequence length="200" mass="22209">MKSIFEMEERELVYTAVLIFLSLGMIALVGDFTHYYWFEIEICYGVSVGPIFEEALKGGALMLLFVILLHSLPNSRDRLTSKEAWLVGGALAGLGFGLSEDWTTYSFSTARVVPTLNHSAWTALVGLGIWTYMDAGVRWNVGKVGIPFAIAAVSHMVWNYHAYLVGKGEEDIVLSALSWAMTFAALVVVWRTELKFQQGS</sequence>
<dbReference type="AlphaFoldDB" id="A0A133U756"/>
<keyword evidence="3" id="KW-1185">Reference proteome</keyword>
<protein>
    <recommendedName>
        <fullName evidence="4">Protease PrsW</fullName>
    </recommendedName>
</protein>
<gene>
    <name evidence="2" type="ORF">AKJ57_04565</name>
</gene>
<accession>A0A133U756</accession>
<organism evidence="2 3">
    <name type="scientific">candidate division MSBL1 archaeon SCGC-AAA259A05</name>
    <dbReference type="NCBI Taxonomy" id="1698259"/>
    <lineage>
        <taxon>Archaea</taxon>
        <taxon>Methanobacteriati</taxon>
        <taxon>Methanobacteriota</taxon>
        <taxon>candidate division MSBL1</taxon>
    </lineage>
</organism>
<evidence type="ECO:0000313" key="3">
    <source>
        <dbReference type="Proteomes" id="UP000070163"/>
    </source>
</evidence>
<dbReference type="InterPro" id="IPR026898">
    <property type="entry name" value="PrsW"/>
</dbReference>
<proteinExistence type="predicted"/>
<dbReference type="Pfam" id="PF13367">
    <property type="entry name" value="PrsW-protease"/>
    <property type="match status" value="1"/>
</dbReference>
<feature type="transmembrane region" description="Helical" evidence="1">
    <location>
        <begin position="172"/>
        <end position="190"/>
    </location>
</feature>
<feature type="transmembrane region" description="Helical" evidence="1">
    <location>
        <begin position="12"/>
        <end position="35"/>
    </location>
</feature>
<keyword evidence="1" id="KW-0472">Membrane</keyword>
<dbReference type="GO" id="GO:0008233">
    <property type="term" value="F:peptidase activity"/>
    <property type="evidence" value="ECO:0007669"/>
    <property type="project" value="InterPro"/>
</dbReference>
<feature type="transmembrane region" description="Helical" evidence="1">
    <location>
        <begin position="55"/>
        <end position="72"/>
    </location>
</feature>
<evidence type="ECO:0000313" key="2">
    <source>
        <dbReference type="EMBL" id="KXA90022.1"/>
    </source>
</evidence>
<reference evidence="2 3" key="1">
    <citation type="journal article" date="2016" name="Sci. Rep.">
        <title>Metabolic traits of an uncultured archaeal lineage -MSBL1- from brine pools of the Red Sea.</title>
        <authorList>
            <person name="Mwirichia R."/>
            <person name="Alam I."/>
            <person name="Rashid M."/>
            <person name="Vinu M."/>
            <person name="Ba-Alawi W."/>
            <person name="Anthony Kamau A."/>
            <person name="Kamanda Ngugi D."/>
            <person name="Goker M."/>
            <person name="Klenk H.P."/>
            <person name="Bajic V."/>
            <person name="Stingl U."/>
        </authorList>
    </citation>
    <scope>NUCLEOTIDE SEQUENCE [LARGE SCALE GENOMIC DNA]</scope>
    <source>
        <strain evidence="2">SCGC-AAA259A05</strain>
    </source>
</reference>
<evidence type="ECO:0008006" key="4">
    <source>
        <dbReference type="Google" id="ProtNLM"/>
    </source>
</evidence>